<keyword evidence="2" id="KW-1185">Reference proteome</keyword>
<sequence length="85" mass="10072">MYFCPLCNGFESVTIECPNCKSNIDDQGKITDYFDDYSAYMDIDMIKLYDGDRKSLENHHCLHYFYCVNCNHEEIKAVKEFNSFQ</sequence>
<dbReference type="EMBL" id="JBHUHQ010000011">
    <property type="protein sequence ID" value="MFD2043770.1"/>
    <property type="molecule type" value="Genomic_DNA"/>
</dbReference>
<dbReference type="Proteomes" id="UP001597383">
    <property type="component" value="Unassembled WGS sequence"/>
</dbReference>
<organism evidence="1 2">
    <name type="scientific">Ornithinibacillus salinisoli</name>
    <dbReference type="NCBI Taxonomy" id="1848459"/>
    <lineage>
        <taxon>Bacteria</taxon>
        <taxon>Bacillati</taxon>
        <taxon>Bacillota</taxon>
        <taxon>Bacilli</taxon>
        <taxon>Bacillales</taxon>
        <taxon>Bacillaceae</taxon>
        <taxon>Ornithinibacillus</taxon>
    </lineage>
</organism>
<dbReference type="RefSeq" id="WP_377555824.1">
    <property type="nucleotide sequence ID" value="NZ_JBHUHQ010000011.1"/>
</dbReference>
<evidence type="ECO:0000313" key="2">
    <source>
        <dbReference type="Proteomes" id="UP001597383"/>
    </source>
</evidence>
<accession>A0ABW4W0L8</accession>
<reference evidence="2" key="1">
    <citation type="journal article" date="2019" name="Int. J. Syst. Evol. Microbiol.">
        <title>The Global Catalogue of Microorganisms (GCM) 10K type strain sequencing project: providing services to taxonomists for standard genome sequencing and annotation.</title>
        <authorList>
            <consortium name="The Broad Institute Genomics Platform"/>
            <consortium name="The Broad Institute Genome Sequencing Center for Infectious Disease"/>
            <person name="Wu L."/>
            <person name="Ma J."/>
        </authorList>
    </citation>
    <scope>NUCLEOTIDE SEQUENCE [LARGE SCALE GENOMIC DNA]</scope>
    <source>
        <strain evidence="2">R28</strain>
    </source>
</reference>
<proteinExistence type="predicted"/>
<comment type="caution">
    <text evidence="1">The sequence shown here is derived from an EMBL/GenBank/DDBJ whole genome shotgun (WGS) entry which is preliminary data.</text>
</comment>
<name>A0ABW4W0L8_9BACI</name>
<gene>
    <name evidence="1" type="ORF">ACFSJF_05765</name>
</gene>
<protein>
    <submittedName>
        <fullName evidence="1">Uncharacterized protein</fullName>
    </submittedName>
</protein>
<evidence type="ECO:0000313" key="1">
    <source>
        <dbReference type="EMBL" id="MFD2043770.1"/>
    </source>
</evidence>